<evidence type="ECO:0000256" key="1">
    <source>
        <dbReference type="SAM" id="SignalP"/>
    </source>
</evidence>
<reference evidence="2 3" key="1">
    <citation type="submission" date="2020-01" db="EMBL/GenBank/DDBJ databases">
        <authorList>
            <person name="Kim M.K."/>
        </authorList>
    </citation>
    <scope>NUCLEOTIDE SEQUENCE [LARGE SCALE GENOMIC DNA]</scope>
    <source>
        <strain evidence="2 3">172606-1</strain>
    </source>
</reference>
<feature type="chain" id="PRO_5025433994" description="DUF5050 domain-containing protein" evidence="1">
    <location>
        <begin position="18"/>
        <end position="84"/>
    </location>
</feature>
<keyword evidence="3" id="KW-1185">Reference proteome</keyword>
<protein>
    <recommendedName>
        <fullName evidence="4">DUF5050 domain-containing protein</fullName>
    </recommendedName>
</protein>
<evidence type="ECO:0000313" key="3">
    <source>
        <dbReference type="Proteomes" id="UP000480178"/>
    </source>
</evidence>
<keyword evidence="1" id="KW-0732">Signal</keyword>
<dbReference type="KEGG" id="rhoz:GXP67_30880"/>
<evidence type="ECO:0008006" key="4">
    <source>
        <dbReference type="Google" id="ProtNLM"/>
    </source>
</evidence>
<feature type="signal peptide" evidence="1">
    <location>
        <begin position="1"/>
        <end position="17"/>
    </location>
</feature>
<dbReference type="Proteomes" id="UP000480178">
    <property type="component" value="Chromosome"/>
</dbReference>
<name>A0A6C0GW45_9BACT</name>
<sequence length="84" mass="9135">MYSFLFCVFAFTSQAQVQILPSSNYANLTPATGNTFYFTATTAGNEHALWKSDGTANGTVLVKTIGAANLTYVNGTLYFITNYK</sequence>
<dbReference type="EMBL" id="CP048222">
    <property type="protein sequence ID" value="QHT72226.1"/>
    <property type="molecule type" value="Genomic_DNA"/>
</dbReference>
<organism evidence="2 3">
    <name type="scientific">Rhodocytophaga rosea</name>
    <dbReference type="NCBI Taxonomy" id="2704465"/>
    <lineage>
        <taxon>Bacteria</taxon>
        <taxon>Pseudomonadati</taxon>
        <taxon>Bacteroidota</taxon>
        <taxon>Cytophagia</taxon>
        <taxon>Cytophagales</taxon>
        <taxon>Rhodocytophagaceae</taxon>
        <taxon>Rhodocytophaga</taxon>
    </lineage>
</organism>
<accession>A0A6C0GW45</accession>
<evidence type="ECO:0000313" key="2">
    <source>
        <dbReference type="EMBL" id="QHT72226.1"/>
    </source>
</evidence>
<dbReference type="AlphaFoldDB" id="A0A6C0GW45"/>
<proteinExistence type="predicted"/>
<gene>
    <name evidence="2" type="ORF">GXP67_30880</name>
</gene>